<evidence type="ECO:0000313" key="1">
    <source>
        <dbReference type="EMBL" id="RLO12504.1"/>
    </source>
</evidence>
<name>A0A9X8HF92_APHAT</name>
<accession>A0A9X8HF92</accession>
<protein>
    <submittedName>
        <fullName evidence="1">Uncharacterized protein</fullName>
    </submittedName>
</protein>
<organism evidence="1 2">
    <name type="scientific">Aphanomyces astaci</name>
    <name type="common">Crayfish plague agent</name>
    <dbReference type="NCBI Taxonomy" id="112090"/>
    <lineage>
        <taxon>Eukaryota</taxon>
        <taxon>Sar</taxon>
        <taxon>Stramenopiles</taxon>
        <taxon>Oomycota</taxon>
        <taxon>Saprolegniomycetes</taxon>
        <taxon>Saprolegniales</taxon>
        <taxon>Verrucalvaceae</taxon>
        <taxon>Aphanomyces</taxon>
    </lineage>
</organism>
<dbReference type="AlphaFoldDB" id="A0A9X8HF92"/>
<reference evidence="1 2" key="1">
    <citation type="journal article" date="2018" name="J. Invertebr. Pathol.">
        <title>New genotyping method for the causative agent of crayfish plague (Aphanomyces astaci) based on whole genome data.</title>
        <authorList>
            <person name="Minardi D."/>
            <person name="Studholme D.J."/>
            <person name="van der Giezen M."/>
            <person name="Pretto T."/>
            <person name="Oidtmann B."/>
        </authorList>
    </citation>
    <scope>NUCLEOTIDE SEQUENCE [LARGE SCALE GENOMIC DNA]</scope>
    <source>
        <strain evidence="1 2">KB13</strain>
    </source>
</reference>
<sequence length="81" mass="8757">MFGIPLSTFSFTLAKAEAAFEVTLKDVPDARVRIRAPLKDGDLGRASSLCHIGVLMMSNAITSLRQAAEWGMGESRKSTDN</sequence>
<comment type="caution">
    <text evidence="1">The sequence shown here is derived from an EMBL/GenBank/DDBJ whole genome shotgun (WGS) entry which is preliminary data.</text>
</comment>
<evidence type="ECO:0000313" key="2">
    <source>
        <dbReference type="Proteomes" id="UP000275652"/>
    </source>
</evidence>
<dbReference type="EMBL" id="QUTI01013492">
    <property type="protein sequence ID" value="RLO12504.1"/>
    <property type="molecule type" value="Genomic_DNA"/>
</dbReference>
<gene>
    <name evidence="1" type="ORF">DYB28_012494</name>
</gene>
<proteinExistence type="predicted"/>
<dbReference type="Proteomes" id="UP000275652">
    <property type="component" value="Unassembled WGS sequence"/>
</dbReference>